<evidence type="ECO:0000313" key="2">
    <source>
        <dbReference type="EMBL" id="AFZ37049.1"/>
    </source>
</evidence>
<dbReference type="InterPro" id="IPR047813">
    <property type="entry name" value="HmpF"/>
</dbReference>
<dbReference type="NCBIfam" id="NF038350">
    <property type="entry name" value="taxis_HmpF"/>
    <property type="match status" value="1"/>
</dbReference>
<dbReference type="EMBL" id="CP003653">
    <property type="protein sequence ID" value="AFZ37049.1"/>
    <property type="molecule type" value="Genomic_DNA"/>
</dbReference>
<name>K9XYB8_STAC7</name>
<feature type="coiled-coil region" evidence="1">
    <location>
        <begin position="246"/>
        <end position="280"/>
    </location>
</feature>
<gene>
    <name evidence="2" type="ordered locus">Sta7437_3551</name>
</gene>
<evidence type="ECO:0000313" key="3">
    <source>
        <dbReference type="Proteomes" id="UP000010473"/>
    </source>
</evidence>
<protein>
    <submittedName>
        <fullName evidence="2">Uncharacterized protein</fullName>
    </submittedName>
</protein>
<feature type="coiled-coil region" evidence="1">
    <location>
        <begin position="345"/>
        <end position="408"/>
    </location>
</feature>
<dbReference type="STRING" id="111780.Sta7437_3551"/>
<proteinExistence type="predicted"/>
<dbReference type="OrthoDB" id="559923at2"/>
<dbReference type="KEGG" id="scs:Sta7437_3551"/>
<sequence length="578" mass="67834">MLYLAEVQKQKIGFMGGSETKLKLLACQHNDQSWSIVPGNELINAEEANSFGEGALIVVNLGTNRQLQGNLESASKRIVSILQGFSRLLEKTKNQEEEIEQWKESLTIQSEELSRREIEMETRLEQLELMEQEYQKLEQQRQEINILREESEKIRIEFETKSQELEGAWAHLRGEKLRLEEQIQQAFILDEQQTVKIQTLIDSLSSAIIPIELLQEQLGLAFTAVNHQQEYFDRHWQQLEQHKNSFNQQQIEVGHYEAQLNQIEAEMNSLLTSVEEAKIRLEIEQKCLESKHEQIKILSWQQQSQEELQEQISRLGIESGEVDLNQKIDIEALENMHLGKLEEIVSNLQNDLEKVARFVNEQEEELGWQYQAVEELEEKIKTASEFERLALEQELAEEKEAKRMLDETLFGQRRSMRERHEFLLQHLRVLKRRQGLVDLESGFDSINFEPIKQSLSKQQIQVQEKIQKIEQEIDQIKQNIFQFKHNLEQQSSQYQVKVEEVQNKRADFQQAQIFLAQLQAKLNFYEENLQPEQDTLNDIRHKLEVIEELMVNSRDNGNIQHQAIIEMQGMIEGLKVAS</sequence>
<feature type="coiled-coil region" evidence="1">
    <location>
        <begin position="452"/>
        <end position="535"/>
    </location>
</feature>
<dbReference type="PATRIC" id="fig|111780.3.peg.3678"/>
<keyword evidence="1" id="KW-0175">Coiled coil</keyword>
<keyword evidence="3" id="KW-1185">Reference proteome</keyword>
<reference evidence="3" key="1">
    <citation type="journal article" date="2013" name="Proc. Natl. Acad. Sci. U.S.A.">
        <title>Improving the coverage of the cyanobacterial phylum using diversity-driven genome sequencing.</title>
        <authorList>
            <person name="Shih P.M."/>
            <person name="Wu D."/>
            <person name="Latifi A."/>
            <person name="Axen S.D."/>
            <person name="Fewer D.P."/>
            <person name="Talla E."/>
            <person name="Calteau A."/>
            <person name="Cai F."/>
            <person name="Tandeau de Marsac N."/>
            <person name="Rippka R."/>
            <person name="Herdman M."/>
            <person name="Sivonen K."/>
            <person name="Coursin T."/>
            <person name="Laurent T."/>
            <person name="Goodwin L."/>
            <person name="Nolan M."/>
            <person name="Davenport K.W."/>
            <person name="Han C.S."/>
            <person name="Rubin E.M."/>
            <person name="Eisen J.A."/>
            <person name="Woyke T."/>
            <person name="Gugger M."/>
            <person name="Kerfeld C.A."/>
        </authorList>
    </citation>
    <scope>NUCLEOTIDE SEQUENCE [LARGE SCALE GENOMIC DNA]</scope>
    <source>
        <strain evidence="3">ATCC 29371 / PCC 7437</strain>
    </source>
</reference>
<dbReference type="eggNOG" id="COG1196">
    <property type="taxonomic scope" value="Bacteria"/>
</dbReference>
<organism evidence="2 3">
    <name type="scientific">Stanieria cyanosphaera (strain ATCC 29371 / PCC 7437)</name>
    <dbReference type="NCBI Taxonomy" id="111780"/>
    <lineage>
        <taxon>Bacteria</taxon>
        <taxon>Bacillati</taxon>
        <taxon>Cyanobacteriota</taxon>
        <taxon>Cyanophyceae</taxon>
        <taxon>Pleurocapsales</taxon>
        <taxon>Dermocarpellaceae</taxon>
        <taxon>Stanieria</taxon>
    </lineage>
</organism>
<dbReference type="HOGENOM" id="CLU_465186_0_0_3"/>
<dbReference type="RefSeq" id="WP_015194711.1">
    <property type="nucleotide sequence ID" value="NC_019748.1"/>
</dbReference>
<accession>K9XYB8</accession>
<dbReference type="AlphaFoldDB" id="K9XYB8"/>
<evidence type="ECO:0000256" key="1">
    <source>
        <dbReference type="SAM" id="Coils"/>
    </source>
</evidence>
<dbReference type="Proteomes" id="UP000010473">
    <property type="component" value="Chromosome"/>
</dbReference>
<feature type="coiled-coil region" evidence="1">
    <location>
        <begin position="85"/>
        <end position="157"/>
    </location>
</feature>